<protein>
    <submittedName>
        <fullName evidence="1">Uncharacterized protein</fullName>
    </submittedName>
</protein>
<dbReference type="OrthoDB" id="6150348at2759"/>
<comment type="caution">
    <text evidence="1">The sequence shown here is derived from an EMBL/GenBank/DDBJ whole genome shotgun (WGS) entry which is preliminary data.</text>
</comment>
<dbReference type="EMBL" id="CAJHNH020002206">
    <property type="protein sequence ID" value="CAG5125920.1"/>
    <property type="molecule type" value="Genomic_DNA"/>
</dbReference>
<keyword evidence="2" id="KW-1185">Reference proteome</keyword>
<sequence length="86" mass="10403">AFLLKYKQLLIQRQQSVVQNQKEEIDHFLKATANKASAKFKCALLKHKHAVELEKFRNEMQREISQRRESFRRDFEIQKWTAIQTK</sequence>
<evidence type="ECO:0000313" key="2">
    <source>
        <dbReference type="Proteomes" id="UP000678393"/>
    </source>
</evidence>
<organism evidence="1 2">
    <name type="scientific">Candidula unifasciata</name>
    <dbReference type="NCBI Taxonomy" id="100452"/>
    <lineage>
        <taxon>Eukaryota</taxon>
        <taxon>Metazoa</taxon>
        <taxon>Spiralia</taxon>
        <taxon>Lophotrochozoa</taxon>
        <taxon>Mollusca</taxon>
        <taxon>Gastropoda</taxon>
        <taxon>Heterobranchia</taxon>
        <taxon>Euthyneura</taxon>
        <taxon>Panpulmonata</taxon>
        <taxon>Eupulmonata</taxon>
        <taxon>Stylommatophora</taxon>
        <taxon>Helicina</taxon>
        <taxon>Helicoidea</taxon>
        <taxon>Geomitridae</taxon>
        <taxon>Candidula</taxon>
    </lineage>
</organism>
<proteinExistence type="predicted"/>
<accession>A0A8S3ZDT9</accession>
<evidence type="ECO:0000313" key="1">
    <source>
        <dbReference type="EMBL" id="CAG5125920.1"/>
    </source>
</evidence>
<gene>
    <name evidence="1" type="ORF">CUNI_LOCUS11478</name>
</gene>
<feature type="non-terminal residue" evidence="1">
    <location>
        <position position="86"/>
    </location>
</feature>
<feature type="non-terminal residue" evidence="1">
    <location>
        <position position="1"/>
    </location>
</feature>
<name>A0A8S3ZDT9_9EUPU</name>
<reference evidence="1" key="1">
    <citation type="submission" date="2021-04" db="EMBL/GenBank/DDBJ databases">
        <authorList>
            <consortium name="Molecular Ecology Group"/>
        </authorList>
    </citation>
    <scope>NUCLEOTIDE SEQUENCE</scope>
</reference>
<dbReference type="Proteomes" id="UP000678393">
    <property type="component" value="Unassembled WGS sequence"/>
</dbReference>
<dbReference type="AlphaFoldDB" id="A0A8S3ZDT9"/>